<keyword evidence="2" id="KW-0342">GTP-binding</keyword>
<evidence type="ECO:0000313" key="3">
    <source>
        <dbReference type="EMBL" id="OQR78772.1"/>
    </source>
</evidence>
<keyword evidence="3" id="KW-0282">Flagellum</keyword>
<dbReference type="SUPFAM" id="SSF52540">
    <property type="entry name" value="P-loop containing nucleoside triphosphate hydrolases"/>
    <property type="match status" value="1"/>
</dbReference>
<dbReference type="InterPro" id="IPR001806">
    <property type="entry name" value="Small_GTPase"/>
</dbReference>
<dbReference type="InterPro" id="IPR050227">
    <property type="entry name" value="Rab"/>
</dbReference>
<sequence length="129" mass="14659">EMFVHDCSGKKVYSDLLERVWTDATLVIVAYDVTSEASFRATKDWYTRCTKATQEHPTLGVLVACKTDLADRRTVTTSQGEATAQELGLRYFECSVKDGSNIDAPFFYLAHEWYKLYIDKIDSFATAHL</sequence>
<accession>A0A1V9XZ96</accession>
<dbReference type="AlphaFoldDB" id="A0A1V9XZ96"/>
<feature type="non-terminal residue" evidence="3">
    <location>
        <position position="1"/>
    </location>
</feature>
<protein>
    <submittedName>
        <fullName evidence="3">Intraflagellar transport protein 27-like</fullName>
    </submittedName>
</protein>
<evidence type="ECO:0000256" key="2">
    <source>
        <dbReference type="ARBA" id="ARBA00023134"/>
    </source>
</evidence>
<comment type="caution">
    <text evidence="3">The sequence shown here is derived from an EMBL/GenBank/DDBJ whole genome shotgun (WGS) entry which is preliminary data.</text>
</comment>
<organism evidence="3 4">
    <name type="scientific">Tropilaelaps mercedesae</name>
    <dbReference type="NCBI Taxonomy" id="418985"/>
    <lineage>
        <taxon>Eukaryota</taxon>
        <taxon>Metazoa</taxon>
        <taxon>Ecdysozoa</taxon>
        <taxon>Arthropoda</taxon>
        <taxon>Chelicerata</taxon>
        <taxon>Arachnida</taxon>
        <taxon>Acari</taxon>
        <taxon>Parasitiformes</taxon>
        <taxon>Mesostigmata</taxon>
        <taxon>Gamasina</taxon>
        <taxon>Dermanyssoidea</taxon>
        <taxon>Laelapidae</taxon>
        <taxon>Tropilaelaps</taxon>
    </lineage>
</organism>
<dbReference type="SMART" id="SM00175">
    <property type="entry name" value="RAB"/>
    <property type="match status" value="1"/>
</dbReference>
<dbReference type="OrthoDB" id="265044at2759"/>
<dbReference type="GO" id="GO:0005525">
    <property type="term" value="F:GTP binding"/>
    <property type="evidence" value="ECO:0007669"/>
    <property type="project" value="UniProtKB-KW"/>
</dbReference>
<dbReference type="PANTHER" id="PTHR47977">
    <property type="entry name" value="RAS-RELATED PROTEIN RAB"/>
    <property type="match status" value="1"/>
</dbReference>
<keyword evidence="3" id="KW-0966">Cell projection</keyword>
<dbReference type="GO" id="GO:0003924">
    <property type="term" value="F:GTPase activity"/>
    <property type="evidence" value="ECO:0007669"/>
    <property type="project" value="InterPro"/>
</dbReference>
<evidence type="ECO:0000256" key="1">
    <source>
        <dbReference type="ARBA" id="ARBA00022741"/>
    </source>
</evidence>
<dbReference type="EMBL" id="MNPL01001842">
    <property type="protein sequence ID" value="OQR78772.1"/>
    <property type="molecule type" value="Genomic_DNA"/>
</dbReference>
<dbReference type="Gene3D" id="3.40.50.300">
    <property type="entry name" value="P-loop containing nucleotide triphosphate hydrolases"/>
    <property type="match status" value="1"/>
</dbReference>
<keyword evidence="3" id="KW-0969">Cilium</keyword>
<dbReference type="Pfam" id="PF00071">
    <property type="entry name" value="Ras"/>
    <property type="match status" value="1"/>
</dbReference>
<name>A0A1V9XZ96_9ACAR</name>
<dbReference type="SMART" id="SM00173">
    <property type="entry name" value="RAS"/>
    <property type="match status" value="1"/>
</dbReference>
<gene>
    <name evidence="3" type="ORF">BIW11_06186</name>
</gene>
<keyword evidence="4" id="KW-1185">Reference proteome</keyword>
<dbReference type="PROSITE" id="PS51419">
    <property type="entry name" value="RAB"/>
    <property type="match status" value="1"/>
</dbReference>
<reference evidence="3 4" key="1">
    <citation type="journal article" date="2017" name="Gigascience">
        <title>Draft genome of the honey bee ectoparasitic mite, Tropilaelaps mercedesae, is shaped by the parasitic life history.</title>
        <authorList>
            <person name="Dong X."/>
            <person name="Armstrong S.D."/>
            <person name="Xia D."/>
            <person name="Makepeace B.L."/>
            <person name="Darby A.C."/>
            <person name="Kadowaki T."/>
        </authorList>
    </citation>
    <scope>NUCLEOTIDE SEQUENCE [LARGE SCALE GENOMIC DNA]</scope>
    <source>
        <strain evidence="3">Wuxi-XJTLU</strain>
    </source>
</reference>
<evidence type="ECO:0000313" key="4">
    <source>
        <dbReference type="Proteomes" id="UP000192247"/>
    </source>
</evidence>
<proteinExistence type="predicted"/>
<keyword evidence="1" id="KW-0547">Nucleotide-binding</keyword>
<dbReference type="Proteomes" id="UP000192247">
    <property type="component" value="Unassembled WGS sequence"/>
</dbReference>
<dbReference type="STRING" id="418985.A0A1V9XZ96"/>
<dbReference type="InterPro" id="IPR027417">
    <property type="entry name" value="P-loop_NTPase"/>
</dbReference>
<dbReference type="InParanoid" id="A0A1V9XZ96"/>